<dbReference type="Proteomes" id="UP001596044">
    <property type="component" value="Unassembled WGS sequence"/>
</dbReference>
<sequence>MSKRLKEVLDGTSINWMRVGASWRGCNRILKQPGFCFAQDGAKMNL</sequence>
<accession>A0ABW0KCU1</accession>
<evidence type="ECO:0000313" key="2">
    <source>
        <dbReference type="Proteomes" id="UP001596044"/>
    </source>
</evidence>
<comment type="caution">
    <text evidence="1">The sequence shown here is derived from an EMBL/GenBank/DDBJ whole genome shotgun (WGS) entry which is preliminary data.</text>
</comment>
<reference evidence="2" key="1">
    <citation type="journal article" date="2019" name="Int. J. Syst. Evol. Microbiol.">
        <title>The Global Catalogue of Microorganisms (GCM) 10K type strain sequencing project: providing services to taxonomists for standard genome sequencing and annotation.</title>
        <authorList>
            <consortium name="The Broad Institute Genomics Platform"/>
            <consortium name="The Broad Institute Genome Sequencing Center for Infectious Disease"/>
            <person name="Wu L."/>
            <person name="Ma J."/>
        </authorList>
    </citation>
    <scope>NUCLEOTIDE SEQUENCE [LARGE SCALE GENOMIC DNA]</scope>
    <source>
        <strain evidence="2">KACC 11904</strain>
    </source>
</reference>
<dbReference type="EMBL" id="JBHSMJ010000031">
    <property type="protein sequence ID" value="MFC5451099.1"/>
    <property type="molecule type" value="Genomic_DNA"/>
</dbReference>
<dbReference type="RefSeq" id="WP_270879503.1">
    <property type="nucleotide sequence ID" value="NZ_JAQFVF010000025.1"/>
</dbReference>
<name>A0ABW0KCU1_9BACL</name>
<proteinExistence type="predicted"/>
<gene>
    <name evidence="1" type="ORF">ACFPOG_22945</name>
</gene>
<keyword evidence="2" id="KW-1185">Reference proteome</keyword>
<organism evidence="1 2">
    <name type="scientific">Paenibacillus aestuarii</name>
    <dbReference type="NCBI Taxonomy" id="516965"/>
    <lineage>
        <taxon>Bacteria</taxon>
        <taxon>Bacillati</taxon>
        <taxon>Bacillota</taxon>
        <taxon>Bacilli</taxon>
        <taxon>Bacillales</taxon>
        <taxon>Paenibacillaceae</taxon>
        <taxon>Paenibacillus</taxon>
    </lineage>
</organism>
<evidence type="ECO:0000313" key="1">
    <source>
        <dbReference type="EMBL" id="MFC5451099.1"/>
    </source>
</evidence>
<protein>
    <submittedName>
        <fullName evidence="1">Uncharacterized protein</fullName>
    </submittedName>
</protein>